<dbReference type="EMBL" id="FOLG01000005">
    <property type="protein sequence ID" value="SFC49920.1"/>
    <property type="molecule type" value="Genomic_DNA"/>
</dbReference>
<keyword evidence="6" id="KW-0106">Calcium</keyword>
<evidence type="ECO:0000313" key="10">
    <source>
        <dbReference type="Proteomes" id="UP000198728"/>
    </source>
</evidence>
<evidence type="ECO:0000256" key="8">
    <source>
        <dbReference type="SAM" id="SignalP"/>
    </source>
</evidence>
<feature type="chain" id="PRO_5011532049" evidence="8">
    <location>
        <begin position="25"/>
        <end position="550"/>
    </location>
</feature>
<dbReference type="OrthoDB" id="7197884at2"/>
<dbReference type="GO" id="GO:0046872">
    <property type="term" value="F:metal ion binding"/>
    <property type="evidence" value="ECO:0007669"/>
    <property type="project" value="UniProtKB-KW"/>
</dbReference>
<organism evidence="9 10">
    <name type="scientific">Tropicimonas isoalkanivorans</name>
    <dbReference type="NCBI Taxonomy" id="441112"/>
    <lineage>
        <taxon>Bacteria</taxon>
        <taxon>Pseudomonadati</taxon>
        <taxon>Pseudomonadota</taxon>
        <taxon>Alphaproteobacteria</taxon>
        <taxon>Rhodobacterales</taxon>
        <taxon>Roseobacteraceae</taxon>
        <taxon>Tropicimonas</taxon>
    </lineage>
</organism>
<evidence type="ECO:0000256" key="5">
    <source>
        <dbReference type="ARBA" id="ARBA00022801"/>
    </source>
</evidence>
<dbReference type="Proteomes" id="UP000198728">
    <property type="component" value="Unassembled WGS sequence"/>
</dbReference>
<dbReference type="STRING" id="441112.SAMN04488094_105194"/>
<dbReference type="Gene3D" id="3.40.50.1820">
    <property type="entry name" value="alpha/beta hydrolase"/>
    <property type="match status" value="1"/>
</dbReference>
<reference evidence="9 10" key="1">
    <citation type="submission" date="2016-10" db="EMBL/GenBank/DDBJ databases">
        <authorList>
            <person name="de Groot N.N."/>
        </authorList>
    </citation>
    <scope>NUCLEOTIDE SEQUENCE [LARGE SCALE GENOMIC DNA]</scope>
    <source>
        <strain evidence="9 10">DSM 19548</strain>
    </source>
</reference>
<evidence type="ECO:0000256" key="2">
    <source>
        <dbReference type="ARBA" id="ARBA00022487"/>
    </source>
</evidence>
<name>A0A1I1JX28_9RHOB</name>
<keyword evidence="2" id="KW-0719">Serine esterase</keyword>
<comment type="similarity">
    <text evidence="1">Belongs to the tannase family.</text>
</comment>
<keyword evidence="5" id="KW-0378">Hydrolase</keyword>
<keyword evidence="4 8" id="KW-0732">Signal</keyword>
<feature type="signal peptide" evidence="8">
    <location>
        <begin position="1"/>
        <end position="24"/>
    </location>
</feature>
<dbReference type="RefSeq" id="WP_093360751.1">
    <property type="nucleotide sequence ID" value="NZ_FOLG01000005.1"/>
</dbReference>
<dbReference type="SUPFAM" id="SSF53474">
    <property type="entry name" value="alpha/beta-Hydrolases"/>
    <property type="match status" value="1"/>
</dbReference>
<gene>
    <name evidence="9" type="ORF">SAMN04488094_105194</name>
</gene>
<dbReference type="InterPro" id="IPR029058">
    <property type="entry name" value="AB_hydrolase_fold"/>
</dbReference>
<evidence type="ECO:0000256" key="6">
    <source>
        <dbReference type="ARBA" id="ARBA00022837"/>
    </source>
</evidence>
<evidence type="ECO:0000313" key="9">
    <source>
        <dbReference type="EMBL" id="SFC49920.1"/>
    </source>
</evidence>
<dbReference type="GO" id="GO:0052689">
    <property type="term" value="F:carboxylic ester hydrolase activity"/>
    <property type="evidence" value="ECO:0007669"/>
    <property type="project" value="UniProtKB-KW"/>
</dbReference>
<dbReference type="PANTHER" id="PTHR33938">
    <property type="entry name" value="FERULOYL ESTERASE B-RELATED"/>
    <property type="match status" value="1"/>
</dbReference>
<dbReference type="PANTHER" id="PTHR33938:SF15">
    <property type="entry name" value="FERULOYL ESTERASE B-RELATED"/>
    <property type="match status" value="1"/>
</dbReference>
<dbReference type="InterPro" id="IPR011118">
    <property type="entry name" value="Tannase/feruloyl_esterase"/>
</dbReference>
<evidence type="ECO:0000256" key="3">
    <source>
        <dbReference type="ARBA" id="ARBA00022723"/>
    </source>
</evidence>
<proteinExistence type="inferred from homology"/>
<evidence type="ECO:0000256" key="7">
    <source>
        <dbReference type="ARBA" id="ARBA00023157"/>
    </source>
</evidence>
<evidence type="ECO:0000256" key="1">
    <source>
        <dbReference type="ARBA" id="ARBA00006249"/>
    </source>
</evidence>
<evidence type="ECO:0000256" key="4">
    <source>
        <dbReference type="ARBA" id="ARBA00022729"/>
    </source>
</evidence>
<sequence>MGNRVGTVVLAGAVLLCATQSALAAGECAALAKAAPEGVTITEAVQTPASDEVPVDHCLVRGRMAERTGSDGTPYAISFELRLPDTWQHRFLHQFNGGNDGKVVPALGEGTGIATGNSALARGFAVVSSDAGHDGTAHPEAGLTAGNLFGFDFEARRDYGYAAVVKLHPVALALVERHYGRPPDYVYGYGRSNGGRHAMVAAERMPAAFDGLLAGYPGFNLPKAAIQHAWDVQTLRSVGDTLAEAFSRDEMTLVSQAISEACDGLDGLEDGAVFATYACQDAFDPASLACADGQDGACLPADKVAALERLHAGPSDSTGTPLYNSWYWDPGLNSGNWRFWKLESTVPPWGMKPIIAVMGAGSLAEIFTTPPTEVEGTPEALEAYLMGFDFDTDAPKIHAMTDAFPESAMELMTPPAVDAPTLSAFKDAGGKLILFHGTSDPVFSFKDTADWYDRLSANNPEAEAFTRFYAIPGMPHGQGGNAPDEVDLLGALVDWVEGGAQPGAVPAQFRTDSKEVREANAGAHRPLCPYPAYAVFTGEDPRSADSFECR</sequence>
<accession>A0A1I1JX28</accession>
<keyword evidence="3" id="KW-0479">Metal-binding</keyword>
<dbReference type="AlphaFoldDB" id="A0A1I1JX28"/>
<dbReference type="Pfam" id="PF07519">
    <property type="entry name" value="Tannase"/>
    <property type="match status" value="1"/>
</dbReference>
<keyword evidence="10" id="KW-1185">Reference proteome</keyword>
<keyword evidence="7" id="KW-1015">Disulfide bond</keyword>
<protein>
    <submittedName>
        <fullName evidence="9">Feruloyl esterase</fullName>
    </submittedName>
</protein>